<dbReference type="InterPro" id="IPR027379">
    <property type="entry name" value="CLS_N"/>
</dbReference>
<dbReference type="EMBL" id="VAFL01000006">
    <property type="protein sequence ID" value="TKW66752.1"/>
    <property type="molecule type" value="Genomic_DNA"/>
</dbReference>
<protein>
    <submittedName>
        <fullName evidence="8">PLDc_N domain-containing protein</fullName>
    </submittedName>
</protein>
<evidence type="ECO:0000256" key="5">
    <source>
        <dbReference type="ARBA" id="ARBA00023136"/>
    </source>
</evidence>
<feature type="transmembrane region" description="Helical" evidence="6">
    <location>
        <begin position="6"/>
        <end position="25"/>
    </location>
</feature>
<feature type="domain" description="Cardiolipin synthase N-terminal" evidence="7">
    <location>
        <begin position="16"/>
        <end position="58"/>
    </location>
</feature>
<dbReference type="Pfam" id="PF13396">
    <property type="entry name" value="PLDc_N"/>
    <property type="match status" value="1"/>
</dbReference>
<comment type="caution">
    <text evidence="8">The sequence shown here is derived from an EMBL/GenBank/DDBJ whole genome shotgun (WGS) entry which is preliminary data.</text>
</comment>
<evidence type="ECO:0000256" key="4">
    <source>
        <dbReference type="ARBA" id="ARBA00022989"/>
    </source>
</evidence>
<dbReference type="Proteomes" id="UP000315344">
    <property type="component" value="Unassembled WGS sequence"/>
</dbReference>
<sequence length="63" mass="7006">MQLNMFNGLLMIIVFALDVWAIAQIINSGAERSSKIIWVLIVAFLPVVGLIAWYFAGPKSNLQ</sequence>
<accession>A0A533IAB7</accession>
<evidence type="ECO:0000313" key="9">
    <source>
        <dbReference type="Proteomes" id="UP000315344"/>
    </source>
</evidence>
<evidence type="ECO:0000256" key="1">
    <source>
        <dbReference type="ARBA" id="ARBA00004651"/>
    </source>
</evidence>
<dbReference type="AlphaFoldDB" id="A0A533IAB7"/>
<feature type="transmembrane region" description="Helical" evidence="6">
    <location>
        <begin position="37"/>
        <end position="56"/>
    </location>
</feature>
<evidence type="ECO:0000256" key="3">
    <source>
        <dbReference type="ARBA" id="ARBA00022692"/>
    </source>
</evidence>
<keyword evidence="5 6" id="KW-0472">Membrane</keyword>
<evidence type="ECO:0000256" key="2">
    <source>
        <dbReference type="ARBA" id="ARBA00022475"/>
    </source>
</evidence>
<keyword evidence="2" id="KW-1003">Cell membrane</keyword>
<evidence type="ECO:0000256" key="6">
    <source>
        <dbReference type="SAM" id="Phobius"/>
    </source>
</evidence>
<gene>
    <name evidence="8" type="ORF">DI616_09695</name>
</gene>
<keyword evidence="4 6" id="KW-1133">Transmembrane helix</keyword>
<evidence type="ECO:0000259" key="7">
    <source>
        <dbReference type="Pfam" id="PF13396"/>
    </source>
</evidence>
<name>A0A533IAB7_PARDE</name>
<evidence type="ECO:0000313" key="8">
    <source>
        <dbReference type="EMBL" id="TKW66752.1"/>
    </source>
</evidence>
<organism evidence="8 9">
    <name type="scientific">Paracoccus denitrificans</name>
    <dbReference type="NCBI Taxonomy" id="266"/>
    <lineage>
        <taxon>Bacteria</taxon>
        <taxon>Pseudomonadati</taxon>
        <taxon>Pseudomonadota</taxon>
        <taxon>Alphaproteobacteria</taxon>
        <taxon>Rhodobacterales</taxon>
        <taxon>Paracoccaceae</taxon>
        <taxon>Paracoccus</taxon>
    </lineage>
</organism>
<dbReference type="GO" id="GO:0005886">
    <property type="term" value="C:plasma membrane"/>
    <property type="evidence" value="ECO:0007669"/>
    <property type="project" value="UniProtKB-SubCell"/>
</dbReference>
<keyword evidence="3 6" id="KW-0812">Transmembrane</keyword>
<reference evidence="8 9" key="1">
    <citation type="journal article" date="2017" name="Nat. Commun.">
        <title>In situ click chemistry generation of cyclooxygenase-2 inhibitors.</title>
        <authorList>
            <person name="Bhardwaj A."/>
            <person name="Kaur J."/>
            <person name="Wuest M."/>
            <person name="Wuest F."/>
        </authorList>
    </citation>
    <scope>NUCLEOTIDE SEQUENCE [LARGE SCALE GENOMIC DNA]</scope>
    <source>
        <strain evidence="8">S2_012_000_R3_94</strain>
    </source>
</reference>
<proteinExistence type="predicted"/>
<comment type="subcellular location">
    <subcellularLocation>
        <location evidence="1">Cell membrane</location>
        <topology evidence="1">Multi-pass membrane protein</topology>
    </subcellularLocation>
</comment>